<evidence type="ECO:0000313" key="4">
    <source>
        <dbReference type="Proteomes" id="UP000536624"/>
    </source>
</evidence>
<dbReference type="InterPro" id="IPR016024">
    <property type="entry name" value="ARM-type_fold"/>
</dbReference>
<dbReference type="RefSeq" id="WP_167502734.1">
    <property type="nucleotide sequence ID" value="NZ_JAALLH010000001.1"/>
</dbReference>
<dbReference type="InterPro" id="IPR001763">
    <property type="entry name" value="Rhodanese-like_dom"/>
</dbReference>
<evidence type="ECO:0000313" key="3">
    <source>
        <dbReference type="EMBL" id="NIY67395.1"/>
    </source>
</evidence>
<feature type="region of interest" description="Disordered" evidence="1">
    <location>
        <begin position="1"/>
        <end position="43"/>
    </location>
</feature>
<name>A0A7X5X681_STRMQ</name>
<dbReference type="EMBL" id="JAALLH010000001">
    <property type="protein sequence ID" value="NIY67395.1"/>
    <property type="molecule type" value="Genomic_DNA"/>
</dbReference>
<evidence type="ECO:0000256" key="1">
    <source>
        <dbReference type="SAM" id="MobiDB-lite"/>
    </source>
</evidence>
<organism evidence="3 4">
    <name type="scientific">Streptomyces malaysiensis</name>
    <dbReference type="NCBI Taxonomy" id="92644"/>
    <lineage>
        <taxon>Bacteria</taxon>
        <taxon>Bacillati</taxon>
        <taxon>Actinomycetota</taxon>
        <taxon>Actinomycetes</taxon>
        <taxon>Kitasatosporales</taxon>
        <taxon>Streptomycetaceae</taxon>
        <taxon>Streptomyces</taxon>
        <taxon>Streptomyces violaceusniger group</taxon>
    </lineage>
</organism>
<dbReference type="Proteomes" id="UP000536624">
    <property type="component" value="Unassembled WGS sequence"/>
</dbReference>
<proteinExistence type="predicted"/>
<feature type="compositionally biased region" description="Basic and acidic residues" evidence="1">
    <location>
        <begin position="34"/>
        <end position="43"/>
    </location>
</feature>
<protein>
    <submittedName>
        <fullName evidence="3">LigA protein</fullName>
    </submittedName>
</protein>
<dbReference type="AlphaFoldDB" id="A0A7X5X681"/>
<feature type="domain" description="Rhodanese" evidence="2">
    <location>
        <begin position="108"/>
        <end position="176"/>
    </location>
</feature>
<sequence>MSAAEAPAPERTGEPAAPEPVAPPDHLSAVAAEPEERPQEARAARRELYDHAPEFMFKASASFGGSLVGGSQHGVSGGRVDGDVFMGGKTESHHYYGSAGPAHASGEIPAEEVEGLAAVFEESGPFATALDRLRAERIVVLTGAHSTGRRAAALMLLHRLGITTVRALDAETPPAALRDQLGDAPGHVLCDLALSRGKPLKYNHLLAVQDELRKRNGHMVITLESTAALTGITPVPWEPPSAAAVLRAHLRHHVGEESAVERLLGLSPVRDFLAHAHQLWEVRGFAEEVAAYDRGSGSLEELAAFSRASVEEQVRQWFGNEQLSLRDKSFLISLAVFDQAPYPLAAELADQLYVLLQETEDPARTPEIPVFGPAIADRLRLARACGYEEYESTEWGQVPQFVARFQDDRIARTLLEEVWTGHPSARPALIRWIHRLARDGRPVVRTRAAATAAMLTAADLPSAMALLIDGWATARGYAPRLIAANTLTLSHLLGAPAVPRILSQWCLDDHPARRWTAVRAYALLVPLRPEQTGQALEAIAARIRLGGSDERERNHFIQSTALLLSAGDRRATLTELGGFLEDAPPVRALVLSAFLTACEAQEDGLLAWFAEDEDRTPSGIGALAGPWRAALADPEHTKAALNALRSWVYEADRHPSAEEALTALLPALAVTAQDAARLSHLLRTLPGEHGGPPPEAAARLLSALPSR</sequence>
<evidence type="ECO:0000259" key="2">
    <source>
        <dbReference type="PROSITE" id="PS50206"/>
    </source>
</evidence>
<reference evidence="3 4" key="1">
    <citation type="submission" date="2020-02" db="EMBL/GenBank/DDBJ databases">
        <title>Streptomyces malaysiensis DSM14702 (JHCC583434, PFL_A843) Genome sequencing and assembly.</title>
        <authorList>
            <person name="Samborskyy M."/>
        </authorList>
    </citation>
    <scope>NUCLEOTIDE SEQUENCE [LARGE SCALE GENOMIC DNA]</scope>
    <source>
        <strain evidence="3 4">DSM 14702</strain>
    </source>
</reference>
<dbReference type="SUPFAM" id="SSF48371">
    <property type="entry name" value="ARM repeat"/>
    <property type="match status" value="1"/>
</dbReference>
<gene>
    <name evidence="3" type="ORF">SMALB_5448</name>
</gene>
<accession>A0A7X5X681</accession>
<comment type="caution">
    <text evidence="3">The sequence shown here is derived from an EMBL/GenBank/DDBJ whole genome shotgun (WGS) entry which is preliminary data.</text>
</comment>
<dbReference type="PROSITE" id="PS50206">
    <property type="entry name" value="RHODANESE_3"/>
    <property type="match status" value="1"/>
</dbReference>